<sequence length="641" mass="68748">MQVNPAVQSYVIEARDLLAQLETMLLDLEQAAPPEAVDSVFRALHTLKGGGGMFGFPALSAFVHHFEDAFDLVRMGKISVTRPLLDAALAGRDHVIALLDAGGDPERTDALANSPEAASILSQLARAANLAPPPVAPAERGWMVHFRPAANALMHGMRPDLLLEELASLGQCEVKCLAQGLAPLATLDPTQSHLGWDVTLHTTQGRAAIEAVFIFAEDAELTITEIAPPEVETKAEGPAQVRSTAPSRAQHNPETVRVPSLKLDAILDQLGELVIAQARLNQIASRFGDSTLDGLVEEFQRLIGGLRDTTLAIRMLPIETVFGKFRRVVRDLSVELGKEVILETEGGETEIDKNVLDRLSEPLVHMIRNSVDHGIESTAERVAAGKPAQGLVRLAACQDAGEILITIEDDGKGLDHERIRQKAIERGILAPEATPTESQLAELIFAPGFSTAEKVSSVSGRGVGMDAVMTTISALRGSVEVMSRKGEGTLISLRLPLTLAIIDGLLVQLGGDIFVMPLIAVDECVEFDLTELKRDSGRTMLAIRDEMVPFVDLAHVFGVPVDGVARRRVVIVRAEGQRMGLVVDDILGQHQTVIKPMSPFHADLADFAGATILGDGTVALILDTTSLLRRLLDSPSQALAA</sequence>
<dbReference type="SUPFAM" id="SSF50341">
    <property type="entry name" value="CheW-like"/>
    <property type="match status" value="1"/>
</dbReference>
<dbReference type="SMART" id="SM00387">
    <property type="entry name" value="HATPase_c"/>
    <property type="match status" value="1"/>
</dbReference>
<dbReference type="EMBL" id="JAABNR010000003">
    <property type="protein sequence ID" value="NBZ86720.1"/>
    <property type="molecule type" value="Genomic_DNA"/>
</dbReference>
<dbReference type="InterPro" id="IPR036097">
    <property type="entry name" value="HisK_dim/P_sf"/>
</dbReference>
<dbReference type="Pfam" id="PF01627">
    <property type="entry name" value="Hpt"/>
    <property type="match status" value="1"/>
</dbReference>
<evidence type="ECO:0000256" key="7">
    <source>
        <dbReference type="ARBA" id="ARBA00022741"/>
    </source>
</evidence>
<keyword evidence="6" id="KW-0808">Transferase</keyword>
<evidence type="ECO:0000256" key="8">
    <source>
        <dbReference type="ARBA" id="ARBA00022777"/>
    </source>
</evidence>
<evidence type="ECO:0000313" key="17">
    <source>
        <dbReference type="EMBL" id="NBZ86720.1"/>
    </source>
</evidence>
<evidence type="ECO:0000256" key="11">
    <source>
        <dbReference type="ARBA" id="ARBA00035100"/>
    </source>
</evidence>
<keyword evidence="8" id="KW-0418">Kinase</keyword>
<dbReference type="InterPro" id="IPR037006">
    <property type="entry name" value="CheA-like_homodim_sf"/>
</dbReference>
<dbReference type="Gene3D" id="2.30.30.40">
    <property type="entry name" value="SH3 Domains"/>
    <property type="match status" value="1"/>
</dbReference>
<dbReference type="Pfam" id="PF01584">
    <property type="entry name" value="CheW"/>
    <property type="match status" value="1"/>
</dbReference>
<dbReference type="PANTHER" id="PTHR43395">
    <property type="entry name" value="SENSOR HISTIDINE KINASE CHEA"/>
    <property type="match status" value="1"/>
</dbReference>
<name>A0AAE5BRL7_9RHOB</name>
<comment type="caution">
    <text evidence="17">The sequence shown here is derived from an EMBL/GenBank/DDBJ whole genome shotgun (WGS) entry which is preliminary data.</text>
</comment>
<dbReference type="Gene3D" id="1.20.120.160">
    <property type="entry name" value="HPT domain"/>
    <property type="match status" value="1"/>
</dbReference>
<dbReference type="SUPFAM" id="SSF55874">
    <property type="entry name" value="ATPase domain of HSP90 chaperone/DNA topoisomerase II/histidine kinase"/>
    <property type="match status" value="1"/>
</dbReference>
<dbReference type="PRINTS" id="PR00344">
    <property type="entry name" value="BCTRLSENSOR"/>
</dbReference>
<dbReference type="GO" id="GO:0005737">
    <property type="term" value="C:cytoplasm"/>
    <property type="evidence" value="ECO:0007669"/>
    <property type="project" value="InterPro"/>
</dbReference>
<dbReference type="InterPro" id="IPR002545">
    <property type="entry name" value="CheW-lke_dom"/>
</dbReference>
<dbReference type="EC" id="2.7.13.3" evidence="2"/>
<dbReference type="PROSITE" id="PS50851">
    <property type="entry name" value="CHEW"/>
    <property type="match status" value="1"/>
</dbReference>
<dbReference type="SUPFAM" id="SSF47226">
    <property type="entry name" value="Histidine-containing phosphotransfer domain, HPT domain"/>
    <property type="match status" value="1"/>
</dbReference>
<dbReference type="InterPro" id="IPR008207">
    <property type="entry name" value="Sig_transdc_His_kin_Hpt_dom"/>
</dbReference>
<dbReference type="CDD" id="cd16916">
    <property type="entry name" value="HATPase_CheA-like"/>
    <property type="match status" value="1"/>
</dbReference>
<evidence type="ECO:0000313" key="18">
    <source>
        <dbReference type="Proteomes" id="UP001193501"/>
    </source>
</evidence>
<dbReference type="InterPro" id="IPR036890">
    <property type="entry name" value="HATPase_C_sf"/>
</dbReference>
<dbReference type="SMART" id="SM01231">
    <property type="entry name" value="H-kinase_dim"/>
    <property type="match status" value="1"/>
</dbReference>
<gene>
    <name evidence="17" type="ORF">GV832_03935</name>
</gene>
<dbReference type="Pfam" id="PF02518">
    <property type="entry name" value="HATPase_c"/>
    <property type="match status" value="1"/>
</dbReference>
<dbReference type="SMART" id="SM00073">
    <property type="entry name" value="HPT"/>
    <property type="match status" value="1"/>
</dbReference>
<dbReference type="InterPro" id="IPR004358">
    <property type="entry name" value="Sig_transdc_His_kin-like_C"/>
</dbReference>
<dbReference type="PROSITE" id="PS50894">
    <property type="entry name" value="HPT"/>
    <property type="match status" value="1"/>
</dbReference>
<feature type="domain" description="CheW-like" evidence="15">
    <location>
        <begin position="501"/>
        <end position="633"/>
    </location>
</feature>
<dbReference type="SMART" id="SM00260">
    <property type="entry name" value="CheW"/>
    <property type="match status" value="1"/>
</dbReference>
<evidence type="ECO:0000256" key="9">
    <source>
        <dbReference type="ARBA" id="ARBA00022840"/>
    </source>
</evidence>
<evidence type="ECO:0000256" key="6">
    <source>
        <dbReference type="ARBA" id="ARBA00022679"/>
    </source>
</evidence>
<proteinExistence type="predicted"/>
<evidence type="ECO:0000259" key="15">
    <source>
        <dbReference type="PROSITE" id="PS50851"/>
    </source>
</evidence>
<dbReference type="InterPro" id="IPR036061">
    <property type="entry name" value="CheW-like_dom_sf"/>
</dbReference>
<organism evidence="17 18">
    <name type="scientific">Stagnihabitans tardus</name>
    <dbReference type="NCBI Taxonomy" id="2699202"/>
    <lineage>
        <taxon>Bacteria</taxon>
        <taxon>Pseudomonadati</taxon>
        <taxon>Pseudomonadota</taxon>
        <taxon>Alphaproteobacteria</taxon>
        <taxon>Rhodobacterales</taxon>
        <taxon>Paracoccaceae</taxon>
        <taxon>Stagnihabitans</taxon>
    </lineage>
</organism>
<dbReference type="SUPFAM" id="SSF47384">
    <property type="entry name" value="Homodimeric domain of signal transducing histidine kinase"/>
    <property type="match status" value="1"/>
</dbReference>
<comment type="catalytic activity">
    <reaction evidence="1">
        <text>ATP + protein L-histidine = ADP + protein N-phospho-L-histidine.</text>
        <dbReference type="EC" id="2.7.13.3"/>
    </reaction>
</comment>
<evidence type="ECO:0000256" key="13">
    <source>
        <dbReference type="SAM" id="MobiDB-lite"/>
    </source>
</evidence>
<dbReference type="InterPro" id="IPR005467">
    <property type="entry name" value="His_kinase_dom"/>
</dbReference>
<feature type="region of interest" description="Disordered" evidence="13">
    <location>
        <begin position="232"/>
        <end position="254"/>
    </location>
</feature>
<dbReference type="GO" id="GO:0000155">
    <property type="term" value="F:phosphorelay sensor kinase activity"/>
    <property type="evidence" value="ECO:0007669"/>
    <property type="project" value="InterPro"/>
</dbReference>
<evidence type="ECO:0000256" key="10">
    <source>
        <dbReference type="ARBA" id="ARBA00023012"/>
    </source>
</evidence>
<feature type="domain" description="Histidine kinase" evidence="14">
    <location>
        <begin position="251"/>
        <end position="499"/>
    </location>
</feature>
<dbReference type="RefSeq" id="WP_168773537.1">
    <property type="nucleotide sequence ID" value="NZ_JAABNR010000003.1"/>
</dbReference>
<accession>A0AAE5BRL7</accession>
<evidence type="ECO:0000256" key="3">
    <source>
        <dbReference type="ARBA" id="ARBA00021495"/>
    </source>
</evidence>
<comment type="function">
    <text evidence="11">Involved in the transmission of sensory signals from the chemoreceptors to the flagellar motors. CheA is autophosphorylated; it can transfer its phosphate group to either CheB or CheY.</text>
</comment>
<keyword evidence="9" id="KW-0067">ATP-binding</keyword>
<dbReference type="InterPro" id="IPR003594">
    <property type="entry name" value="HATPase_dom"/>
</dbReference>
<dbReference type="Pfam" id="PF02895">
    <property type="entry name" value="H-kinase_dim"/>
    <property type="match status" value="1"/>
</dbReference>
<dbReference type="Gene3D" id="1.10.287.560">
    <property type="entry name" value="Histidine kinase CheA-like, homodimeric domain"/>
    <property type="match status" value="1"/>
</dbReference>
<protein>
    <recommendedName>
        <fullName evidence="3">Chemotaxis protein CheA</fullName>
        <ecNumber evidence="2">2.7.13.3</ecNumber>
    </recommendedName>
</protein>
<evidence type="ECO:0000256" key="4">
    <source>
        <dbReference type="ARBA" id="ARBA00022500"/>
    </source>
</evidence>
<dbReference type="PANTHER" id="PTHR43395:SF10">
    <property type="entry name" value="CHEMOTAXIS PROTEIN CHEA"/>
    <property type="match status" value="1"/>
</dbReference>
<feature type="domain" description="HPt" evidence="16">
    <location>
        <begin position="1"/>
        <end position="102"/>
    </location>
</feature>
<dbReference type="CDD" id="cd00731">
    <property type="entry name" value="CheA_reg"/>
    <property type="match status" value="1"/>
</dbReference>
<feature type="compositionally biased region" description="Polar residues" evidence="13">
    <location>
        <begin position="241"/>
        <end position="253"/>
    </location>
</feature>
<evidence type="ECO:0000259" key="16">
    <source>
        <dbReference type="PROSITE" id="PS50894"/>
    </source>
</evidence>
<dbReference type="CDD" id="cd00088">
    <property type="entry name" value="HPT"/>
    <property type="match status" value="1"/>
</dbReference>
<dbReference type="InterPro" id="IPR051315">
    <property type="entry name" value="Bact_Chemotaxis_CheA"/>
</dbReference>
<dbReference type="FunFam" id="3.30.565.10:FF:000016">
    <property type="entry name" value="Chemotaxis protein CheA, putative"/>
    <property type="match status" value="1"/>
</dbReference>
<dbReference type="AlphaFoldDB" id="A0AAE5BRL7"/>
<dbReference type="PROSITE" id="PS50109">
    <property type="entry name" value="HIS_KIN"/>
    <property type="match status" value="1"/>
</dbReference>
<evidence type="ECO:0000256" key="2">
    <source>
        <dbReference type="ARBA" id="ARBA00012438"/>
    </source>
</evidence>
<evidence type="ECO:0000259" key="14">
    <source>
        <dbReference type="PROSITE" id="PS50109"/>
    </source>
</evidence>
<dbReference type="GO" id="GO:0005524">
    <property type="term" value="F:ATP binding"/>
    <property type="evidence" value="ECO:0007669"/>
    <property type="project" value="UniProtKB-KW"/>
</dbReference>
<dbReference type="Gene3D" id="3.30.565.10">
    <property type="entry name" value="Histidine kinase-like ATPase, C-terminal domain"/>
    <property type="match status" value="1"/>
</dbReference>
<reference evidence="17" key="1">
    <citation type="submission" date="2020-01" db="EMBL/GenBank/DDBJ databases">
        <authorList>
            <person name="Chen W.-M."/>
        </authorList>
    </citation>
    <scope>NUCLEOTIDE SEQUENCE</scope>
    <source>
        <strain evidence="17">CYK-10</strain>
    </source>
</reference>
<keyword evidence="10" id="KW-0902">Two-component regulatory system</keyword>
<evidence type="ECO:0000256" key="5">
    <source>
        <dbReference type="ARBA" id="ARBA00022553"/>
    </source>
</evidence>
<keyword evidence="18" id="KW-1185">Reference proteome</keyword>
<dbReference type="InterPro" id="IPR036641">
    <property type="entry name" value="HPT_dom_sf"/>
</dbReference>
<feature type="modified residue" description="Phosphohistidine" evidence="12">
    <location>
        <position position="45"/>
    </location>
</feature>
<dbReference type="GO" id="GO:0006935">
    <property type="term" value="P:chemotaxis"/>
    <property type="evidence" value="ECO:0007669"/>
    <property type="project" value="UniProtKB-KW"/>
</dbReference>
<keyword evidence="5 12" id="KW-0597">Phosphoprotein</keyword>
<evidence type="ECO:0000256" key="12">
    <source>
        <dbReference type="PROSITE-ProRule" id="PRU00110"/>
    </source>
</evidence>
<dbReference type="InterPro" id="IPR004105">
    <property type="entry name" value="CheA-like_dim"/>
</dbReference>
<evidence type="ECO:0000256" key="1">
    <source>
        <dbReference type="ARBA" id="ARBA00000085"/>
    </source>
</evidence>
<keyword evidence="7" id="KW-0547">Nucleotide-binding</keyword>
<dbReference type="Proteomes" id="UP001193501">
    <property type="component" value="Unassembled WGS sequence"/>
</dbReference>
<keyword evidence="4" id="KW-0145">Chemotaxis</keyword>